<dbReference type="AlphaFoldDB" id="A0A852U071"/>
<protein>
    <submittedName>
        <fullName evidence="6">Putative membrane protein YphA (DoxX/SURF4 family)</fullName>
    </submittedName>
</protein>
<dbReference type="EMBL" id="JACCCC010000001">
    <property type="protein sequence ID" value="NYE48413.1"/>
    <property type="molecule type" value="Genomic_DNA"/>
</dbReference>
<feature type="transmembrane region" description="Helical" evidence="5">
    <location>
        <begin position="58"/>
        <end position="76"/>
    </location>
</feature>
<keyword evidence="4 5" id="KW-0472">Membrane</keyword>
<evidence type="ECO:0000256" key="4">
    <source>
        <dbReference type="ARBA" id="ARBA00023136"/>
    </source>
</evidence>
<comment type="subcellular location">
    <subcellularLocation>
        <location evidence="1">Membrane</location>
        <topology evidence="1">Multi-pass membrane protein</topology>
    </subcellularLocation>
</comment>
<keyword evidence="3 5" id="KW-1133">Transmembrane helix</keyword>
<organism evidence="6 7">
    <name type="scientific">Spinactinospora alkalitolerans</name>
    <dbReference type="NCBI Taxonomy" id="687207"/>
    <lineage>
        <taxon>Bacteria</taxon>
        <taxon>Bacillati</taxon>
        <taxon>Actinomycetota</taxon>
        <taxon>Actinomycetes</taxon>
        <taxon>Streptosporangiales</taxon>
        <taxon>Nocardiopsidaceae</taxon>
        <taxon>Spinactinospora</taxon>
    </lineage>
</organism>
<evidence type="ECO:0000256" key="3">
    <source>
        <dbReference type="ARBA" id="ARBA00022989"/>
    </source>
</evidence>
<sequence length="150" mass="15543">MTDASSTGGTAAPGRRANIALWALQIPTALFFALASALPKLIAHPSAVEGFEAMGTGAWFMYLIGVLELAGAVALLIPILSGLSALAFIGLMIGAFITQVVMFDGQNAATPIIIMVVMAVIAWGRRGRTAQLAERVSAVLRAPGHRARSA</sequence>
<evidence type="ECO:0000256" key="1">
    <source>
        <dbReference type="ARBA" id="ARBA00004141"/>
    </source>
</evidence>
<dbReference type="GO" id="GO:0016020">
    <property type="term" value="C:membrane"/>
    <property type="evidence" value="ECO:0007669"/>
    <property type="project" value="UniProtKB-SubCell"/>
</dbReference>
<feature type="transmembrane region" description="Helical" evidence="5">
    <location>
        <begin position="83"/>
        <end position="102"/>
    </location>
</feature>
<keyword evidence="2 5" id="KW-0812">Transmembrane</keyword>
<dbReference type="InterPro" id="IPR032808">
    <property type="entry name" value="DoxX"/>
</dbReference>
<feature type="transmembrane region" description="Helical" evidence="5">
    <location>
        <begin position="19"/>
        <end position="38"/>
    </location>
</feature>
<dbReference type="RefSeq" id="WP_179644200.1">
    <property type="nucleotide sequence ID" value="NZ_BAAAYY010000004.1"/>
</dbReference>
<name>A0A852U071_9ACTN</name>
<evidence type="ECO:0000256" key="2">
    <source>
        <dbReference type="ARBA" id="ARBA00022692"/>
    </source>
</evidence>
<reference evidence="6 7" key="1">
    <citation type="submission" date="2020-07" db="EMBL/GenBank/DDBJ databases">
        <title>Sequencing the genomes of 1000 actinobacteria strains.</title>
        <authorList>
            <person name="Klenk H.-P."/>
        </authorList>
    </citation>
    <scope>NUCLEOTIDE SEQUENCE [LARGE SCALE GENOMIC DNA]</scope>
    <source>
        <strain evidence="6 7">CXB654</strain>
    </source>
</reference>
<comment type="caution">
    <text evidence="6">The sequence shown here is derived from an EMBL/GenBank/DDBJ whole genome shotgun (WGS) entry which is preliminary data.</text>
</comment>
<evidence type="ECO:0000313" key="6">
    <source>
        <dbReference type="EMBL" id="NYE48413.1"/>
    </source>
</evidence>
<keyword evidence="7" id="KW-1185">Reference proteome</keyword>
<dbReference type="Proteomes" id="UP000589036">
    <property type="component" value="Unassembled WGS sequence"/>
</dbReference>
<gene>
    <name evidence="6" type="ORF">HDA32_003533</name>
</gene>
<evidence type="ECO:0000256" key="5">
    <source>
        <dbReference type="SAM" id="Phobius"/>
    </source>
</evidence>
<feature type="transmembrane region" description="Helical" evidence="5">
    <location>
        <begin position="108"/>
        <end position="125"/>
    </location>
</feature>
<dbReference type="Pfam" id="PF13564">
    <property type="entry name" value="DoxX_2"/>
    <property type="match status" value="1"/>
</dbReference>
<proteinExistence type="predicted"/>
<evidence type="ECO:0000313" key="7">
    <source>
        <dbReference type="Proteomes" id="UP000589036"/>
    </source>
</evidence>
<accession>A0A852U071</accession>